<evidence type="ECO:0000313" key="2">
    <source>
        <dbReference type="Proteomes" id="UP000260790"/>
    </source>
</evidence>
<evidence type="ECO:0000313" key="1">
    <source>
        <dbReference type="EMBL" id="RGK47684.1"/>
    </source>
</evidence>
<comment type="caution">
    <text evidence="1">The sequence shown here is derived from an EMBL/GenBank/DDBJ whole genome shotgun (WGS) entry which is preliminary data.</text>
</comment>
<proteinExistence type="predicted"/>
<accession>A0A3E4MDM4</accession>
<reference evidence="1 2" key="1">
    <citation type="submission" date="2018-08" db="EMBL/GenBank/DDBJ databases">
        <title>A genome reference for cultivated species of the human gut microbiota.</title>
        <authorList>
            <person name="Zou Y."/>
            <person name="Xue W."/>
            <person name="Luo G."/>
        </authorList>
    </citation>
    <scope>NUCLEOTIDE SEQUENCE [LARGE SCALE GENOMIC DNA]</scope>
    <source>
        <strain evidence="1 2">TF10-9AT</strain>
    </source>
</reference>
<protein>
    <submittedName>
        <fullName evidence="1">Uncharacterized protein</fullName>
    </submittedName>
</protein>
<name>A0A3E4MDM4_9LACO</name>
<dbReference type="RefSeq" id="WP_003698675.1">
    <property type="nucleotide sequence ID" value="NZ_CABKOX010000001.1"/>
</dbReference>
<dbReference type="AlphaFoldDB" id="A0A3E4MDM4"/>
<organism evidence="1 2">
    <name type="scientific">Ligilactobacillus ruminis</name>
    <dbReference type="NCBI Taxonomy" id="1623"/>
    <lineage>
        <taxon>Bacteria</taxon>
        <taxon>Bacillati</taxon>
        <taxon>Bacillota</taxon>
        <taxon>Bacilli</taxon>
        <taxon>Lactobacillales</taxon>
        <taxon>Lactobacillaceae</taxon>
        <taxon>Ligilactobacillus</taxon>
    </lineage>
</organism>
<dbReference type="EMBL" id="QSQR01000002">
    <property type="protein sequence ID" value="RGK47684.1"/>
    <property type="molecule type" value="Genomic_DNA"/>
</dbReference>
<sequence length="93" mass="10328">MGDLFSNMYIIAVVGVVVQYLISGKGNGVAGWVLPVISLAVVTYLQLFVWLPKSHGSDLPIIYRSVNYLAMNTYTLVLVLIFCARGRYKNSQK</sequence>
<dbReference type="Proteomes" id="UP000260790">
    <property type="component" value="Unassembled WGS sequence"/>
</dbReference>
<gene>
    <name evidence="1" type="ORF">DXD09_03125</name>
</gene>